<keyword evidence="3" id="KW-1185">Reference proteome</keyword>
<dbReference type="EMBL" id="JBHUHF010000001">
    <property type="protein sequence ID" value="MFD2027404.1"/>
    <property type="molecule type" value="Genomic_DNA"/>
</dbReference>
<organism evidence="2 3">
    <name type="scientific">Promicromonospora aerolata</name>
    <dbReference type="NCBI Taxonomy" id="195749"/>
    <lineage>
        <taxon>Bacteria</taxon>
        <taxon>Bacillati</taxon>
        <taxon>Actinomycetota</taxon>
        <taxon>Actinomycetes</taxon>
        <taxon>Micrococcales</taxon>
        <taxon>Promicromonosporaceae</taxon>
        <taxon>Promicromonospora</taxon>
    </lineage>
</organism>
<accession>A0ABW4VA79</accession>
<feature type="transmembrane region" description="Helical" evidence="1">
    <location>
        <begin position="138"/>
        <end position="162"/>
    </location>
</feature>
<evidence type="ECO:0000256" key="1">
    <source>
        <dbReference type="SAM" id="Phobius"/>
    </source>
</evidence>
<proteinExistence type="predicted"/>
<keyword evidence="1" id="KW-1133">Transmembrane helix</keyword>
<keyword evidence="1" id="KW-0472">Membrane</keyword>
<feature type="transmembrane region" description="Helical" evidence="1">
    <location>
        <begin position="174"/>
        <end position="198"/>
    </location>
</feature>
<feature type="transmembrane region" description="Helical" evidence="1">
    <location>
        <begin position="105"/>
        <end position="126"/>
    </location>
</feature>
<comment type="caution">
    <text evidence="2">The sequence shown here is derived from an EMBL/GenBank/DDBJ whole genome shotgun (WGS) entry which is preliminary data.</text>
</comment>
<sequence>MHTLPDAGRRPAAFSVLVLAIALWMAVPLRLLIPGNELDLDLTVNNAVFVIENAAMAGTVVLAVGAAAVRARRVLTGAVVVVGLHLLLQVGTAGVQLLDGARPELVLGTLAGILVLLLALAGVLLARFVRAPATARRAGLVVALVGAVIHTLWKSVLLPVVATLPYGGPPTGMIWSLLLNMVLSLLVVAAAALCGWAAPTTRRIGALLAAVVGVLGIVAVTGAVGFFGEAYGVVLIVQGLITLAAVPFAVLAARRLAAARRPGVGQAGS</sequence>
<feature type="transmembrane region" description="Helical" evidence="1">
    <location>
        <begin position="233"/>
        <end position="253"/>
    </location>
</feature>
<feature type="transmembrane region" description="Helical" evidence="1">
    <location>
        <begin position="74"/>
        <end position="93"/>
    </location>
</feature>
<evidence type="ECO:0000313" key="2">
    <source>
        <dbReference type="EMBL" id="MFD2027404.1"/>
    </source>
</evidence>
<keyword evidence="1" id="KW-0812">Transmembrane</keyword>
<feature type="transmembrane region" description="Helical" evidence="1">
    <location>
        <begin position="12"/>
        <end position="33"/>
    </location>
</feature>
<evidence type="ECO:0000313" key="3">
    <source>
        <dbReference type="Proteomes" id="UP001597338"/>
    </source>
</evidence>
<protein>
    <submittedName>
        <fullName evidence="2">Uncharacterized protein</fullName>
    </submittedName>
</protein>
<reference evidence="3" key="1">
    <citation type="journal article" date="2019" name="Int. J. Syst. Evol. Microbiol.">
        <title>The Global Catalogue of Microorganisms (GCM) 10K type strain sequencing project: providing services to taxonomists for standard genome sequencing and annotation.</title>
        <authorList>
            <consortium name="The Broad Institute Genomics Platform"/>
            <consortium name="The Broad Institute Genome Sequencing Center for Infectious Disease"/>
            <person name="Wu L."/>
            <person name="Ma J."/>
        </authorList>
    </citation>
    <scope>NUCLEOTIDE SEQUENCE [LARGE SCALE GENOMIC DNA]</scope>
    <source>
        <strain evidence="3">CCM 7043</strain>
    </source>
</reference>
<dbReference type="RefSeq" id="WP_377199147.1">
    <property type="nucleotide sequence ID" value="NZ_JBHUHF010000001.1"/>
</dbReference>
<dbReference type="Proteomes" id="UP001597338">
    <property type="component" value="Unassembled WGS sequence"/>
</dbReference>
<feature type="transmembrane region" description="Helical" evidence="1">
    <location>
        <begin position="205"/>
        <end position="227"/>
    </location>
</feature>
<name>A0ABW4VA79_9MICO</name>
<feature type="transmembrane region" description="Helical" evidence="1">
    <location>
        <begin position="45"/>
        <end position="67"/>
    </location>
</feature>
<gene>
    <name evidence="2" type="ORF">ACFSL2_17980</name>
</gene>